<evidence type="ECO:0000256" key="2">
    <source>
        <dbReference type="PROSITE-ProRule" id="PRU00504"/>
    </source>
</evidence>
<protein>
    <recommendedName>
        <fullName evidence="4">Peptidylamidoglycolate lyase</fullName>
    </recommendedName>
</protein>
<dbReference type="Gene3D" id="2.120.10.30">
    <property type="entry name" value="TolB, C-terminal domain"/>
    <property type="match status" value="1"/>
</dbReference>
<dbReference type="InterPro" id="IPR001258">
    <property type="entry name" value="NHL_repeat"/>
</dbReference>
<dbReference type="GO" id="GO:0043161">
    <property type="term" value="P:proteasome-mediated ubiquitin-dependent protein catabolic process"/>
    <property type="evidence" value="ECO:0007669"/>
    <property type="project" value="TreeGrafter"/>
</dbReference>
<dbReference type="GO" id="GO:0000209">
    <property type="term" value="P:protein polyubiquitination"/>
    <property type="evidence" value="ECO:0007669"/>
    <property type="project" value="TreeGrafter"/>
</dbReference>
<dbReference type="GO" id="GO:0061630">
    <property type="term" value="F:ubiquitin protein ligase activity"/>
    <property type="evidence" value="ECO:0007669"/>
    <property type="project" value="TreeGrafter"/>
</dbReference>
<dbReference type="InterPro" id="IPR011042">
    <property type="entry name" value="6-blade_b-propeller_TolB-like"/>
</dbReference>
<evidence type="ECO:0008006" key="4">
    <source>
        <dbReference type="Google" id="ProtNLM"/>
    </source>
</evidence>
<name>A0A7S2JAS9_9EUKA</name>
<keyword evidence="1" id="KW-0677">Repeat</keyword>
<dbReference type="PANTHER" id="PTHR24104:SF25">
    <property type="entry name" value="PROTEIN LIN-41"/>
    <property type="match status" value="1"/>
</dbReference>
<feature type="repeat" description="NHL" evidence="2">
    <location>
        <begin position="10"/>
        <end position="52"/>
    </location>
</feature>
<proteinExistence type="predicted"/>
<evidence type="ECO:0000256" key="1">
    <source>
        <dbReference type="ARBA" id="ARBA00022737"/>
    </source>
</evidence>
<accession>A0A7S2JAS9</accession>
<dbReference type="SUPFAM" id="SSF101898">
    <property type="entry name" value="NHL repeat"/>
    <property type="match status" value="1"/>
</dbReference>
<reference evidence="3" key="1">
    <citation type="submission" date="2021-01" db="EMBL/GenBank/DDBJ databases">
        <authorList>
            <person name="Corre E."/>
            <person name="Pelletier E."/>
            <person name="Niang G."/>
            <person name="Scheremetjew M."/>
            <person name="Finn R."/>
            <person name="Kale V."/>
            <person name="Holt S."/>
            <person name="Cochrane G."/>
            <person name="Meng A."/>
            <person name="Brown T."/>
            <person name="Cohen L."/>
        </authorList>
    </citation>
    <scope>NUCLEOTIDE SEQUENCE</scope>
    <source>
        <strain evidence="3">UTEX LB 985</strain>
    </source>
</reference>
<dbReference type="EMBL" id="HBGU01077145">
    <property type="protein sequence ID" value="CAD9542566.1"/>
    <property type="molecule type" value="Transcribed_RNA"/>
</dbReference>
<sequence length="165" mass="17658">MLDAATLTWRGSFGSCGTAPGQLMNPVGLTVIGTELYVRDTKNHRIQVFDVSGAAGAGICGAFLRSFGEYGDGPGCFMEPTGMAHDGRGRLIVSEAGSCRVQVLTMNGEPLQVLPLPLAGRLYGICESAGKLYIADYAKHLIHVLEFKEERLPPTPPRTPHDKLS</sequence>
<organism evidence="3">
    <name type="scientific">Haptolina brevifila</name>
    <dbReference type="NCBI Taxonomy" id="156173"/>
    <lineage>
        <taxon>Eukaryota</taxon>
        <taxon>Haptista</taxon>
        <taxon>Haptophyta</taxon>
        <taxon>Prymnesiophyceae</taxon>
        <taxon>Prymnesiales</taxon>
        <taxon>Prymnesiaceae</taxon>
        <taxon>Haptolina</taxon>
    </lineage>
</organism>
<dbReference type="InterPro" id="IPR050952">
    <property type="entry name" value="TRIM-NHL_E3_ligases"/>
</dbReference>
<dbReference type="AlphaFoldDB" id="A0A7S2JAS9"/>
<dbReference type="CDD" id="cd05819">
    <property type="entry name" value="NHL"/>
    <property type="match status" value="1"/>
</dbReference>
<dbReference type="GO" id="GO:0008270">
    <property type="term" value="F:zinc ion binding"/>
    <property type="evidence" value="ECO:0007669"/>
    <property type="project" value="UniProtKB-KW"/>
</dbReference>
<evidence type="ECO:0000313" key="3">
    <source>
        <dbReference type="EMBL" id="CAD9542566.1"/>
    </source>
</evidence>
<dbReference type="PANTHER" id="PTHR24104">
    <property type="entry name" value="E3 UBIQUITIN-PROTEIN LIGASE NHLRC1-RELATED"/>
    <property type="match status" value="1"/>
</dbReference>
<dbReference type="PROSITE" id="PS51125">
    <property type="entry name" value="NHL"/>
    <property type="match status" value="2"/>
</dbReference>
<gene>
    <name evidence="3" type="ORF">CBRE1094_LOCUS42061</name>
</gene>
<feature type="repeat" description="NHL" evidence="2">
    <location>
        <begin position="64"/>
        <end position="107"/>
    </location>
</feature>